<organism evidence="2 3">
    <name type="scientific">Phlebiopsis gigantea (strain 11061_1 CR5-6)</name>
    <name type="common">White-rot fungus</name>
    <name type="synonym">Peniophora gigantea</name>
    <dbReference type="NCBI Taxonomy" id="745531"/>
    <lineage>
        <taxon>Eukaryota</taxon>
        <taxon>Fungi</taxon>
        <taxon>Dikarya</taxon>
        <taxon>Basidiomycota</taxon>
        <taxon>Agaricomycotina</taxon>
        <taxon>Agaricomycetes</taxon>
        <taxon>Polyporales</taxon>
        <taxon>Phanerochaetaceae</taxon>
        <taxon>Phlebiopsis</taxon>
    </lineage>
</organism>
<reference evidence="2 3" key="1">
    <citation type="journal article" date="2014" name="PLoS Genet.">
        <title>Analysis of the Phlebiopsis gigantea genome, transcriptome and secretome provides insight into its pioneer colonization strategies of wood.</title>
        <authorList>
            <person name="Hori C."/>
            <person name="Ishida T."/>
            <person name="Igarashi K."/>
            <person name="Samejima M."/>
            <person name="Suzuki H."/>
            <person name="Master E."/>
            <person name="Ferreira P."/>
            <person name="Ruiz-Duenas F.J."/>
            <person name="Held B."/>
            <person name="Canessa P."/>
            <person name="Larrondo L.F."/>
            <person name="Schmoll M."/>
            <person name="Druzhinina I.S."/>
            <person name="Kubicek C.P."/>
            <person name="Gaskell J.A."/>
            <person name="Kersten P."/>
            <person name="St John F."/>
            <person name="Glasner J."/>
            <person name="Sabat G."/>
            <person name="Splinter BonDurant S."/>
            <person name="Syed K."/>
            <person name="Yadav J."/>
            <person name="Mgbeahuruike A.C."/>
            <person name="Kovalchuk A."/>
            <person name="Asiegbu F.O."/>
            <person name="Lackner G."/>
            <person name="Hoffmeister D."/>
            <person name="Rencoret J."/>
            <person name="Gutierrez A."/>
            <person name="Sun H."/>
            <person name="Lindquist E."/>
            <person name="Barry K."/>
            <person name="Riley R."/>
            <person name="Grigoriev I.V."/>
            <person name="Henrissat B."/>
            <person name="Kues U."/>
            <person name="Berka R.M."/>
            <person name="Martinez A.T."/>
            <person name="Covert S.F."/>
            <person name="Blanchette R.A."/>
            <person name="Cullen D."/>
        </authorList>
    </citation>
    <scope>NUCLEOTIDE SEQUENCE [LARGE SCALE GENOMIC DNA]</scope>
    <source>
        <strain evidence="2 3">11061_1 CR5-6</strain>
    </source>
</reference>
<protein>
    <submittedName>
        <fullName evidence="2">Uncharacterized protein</fullName>
    </submittedName>
</protein>
<name>A0A0C3NHP5_PHLG1</name>
<gene>
    <name evidence="2" type="ORF">PHLGIDRAFT_36991</name>
</gene>
<dbReference type="AlphaFoldDB" id="A0A0C3NHP5"/>
<keyword evidence="1" id="KW-0732">Signal</keyword>
<dbReference type="Proteomes" id="UP000053257">
    <property type="component" value="Unassembled WGS sequence"/>
</dbReference>
<feature type="chain" id="PRO_5002167465" evidence="1">
    <location>
        <begin position="21"/>
        <end position="206"/>
    </location>
</feature>
<dbReference type="HOGENOM" id="CLU_1343680_0_0_1"/>
<evidence type="ECO:0000256" key="1">
    <source>
        <dbReference type="SAM" id="SignalP"/>
    </source>
</evidence>
<dbReference type="OrthoDB" id="2798876at2759"/>
<sequence>MPSTWKSFVTLLAAATSAFADCSSLGSGASDSFPGSFKFVAFDPAAGTNQSLTLANSLTAPGTSFYILSANGGSSNGFSSLTLSGGSISSTSSTSPYLAPIHSLGAVTVNPSYPVAASGPWLTWSNTYSPPSGIFCAVPNVTPGGPEILAAYGHIDLFFLCTSYLTTGGQGYNALLYNASTTFQPDSTPAYYGSTCKGVTVYFVPV</sequence>
<proteinExistence type="predicted"/>
<accession>A0A0C3NHP5</accession>
<keyword evidence="3" id="KW-1185">Reference proteome</keyword>
<evidence type="ECO:0000313" key="3">
    <source>
        <dbReference type="Proteomes" id="UP000053257"/>
    </source>
</evidence>
<evidence type="ECO:0000313" key="2">
    <source>
        <dbReference type="EMBL" id="KIP04344.1"/>
    </source>
</evidence>
<dbReference type="EMBL" id="KN840578">
    <property type="protein sequence ID" value="KIP04344.1"/>
    <property type="molecule type" value="Genomic_DNA"/>
</dbReference>
<feature type="signal peptide" evidence="1">
    <location>
        <begin position="1"/>
        <end position="20"/>
    </location>
</feature>